<gene>
    <name evidence="2" type="ORF">FD14_GL001839</name>
</gene>
<dbReference type="STRING" id="1423804.FD14_GL001839"/>
<dbReference type="InterPro" id="IPR015943">
    <property type="entry name" value="WD40/YVTN_repeat-like_dom_sf"/>
</dbReference>
<evidence type="ECO:0000313" key="2">
    <source>
        <dbReference type="EMBL" id="KRN18518.1"/>
    </source>
</evidence>
<protein>
    <submittedName>
        <fullName evidence="2">6-phosphogluconolactonase</fullName>
    </submittedName>
</protein>
<comment type="similarity">
    <text evidence="1">Belongs to the cycloisomerase 2 family.</text>
</comment>
<dbReference type="EMBL" id="AYZM01000148">
    <property type="protein sequence ID" value="KRN18518.1"/>
    <property type="molecule type" value="Genomic_DNA"/>
</dbReference>
<keyword evidence="3" id="KW-1185">Reference proteome</keyword>
<dbReference type="OrthoDB" id="9790815at2"/>
<dbReference type="SUPFAM" id="SSF75011">
    <property type="entry name" value="3-carboxy-cis,cis-mucoante lactonizing enzyme"/>
    <property type="match status" value="1"/>
</dbReference>
<sequence length="339" mass="37274">MQLIFGTYTKGLFTSNLNPETGQLTDPIKISNLEEPTYFDLTTNQQLLTVGRIGQRGGVFNYKTEDHQPLLPLDQATTDGPTPVHVQVINNLALVSNYQTGVGQIYQLTPDGQLALTDQFQRSGSSVLPQQATSHVHFMTLAPDGRLLVLDLGTDEILTYDFDRSTGQLGNQVASFRTRPGFGPRQLYFDRHNSNDAYVLGELASQVAVLHYSSDTGTFTQRQLISTLPDDWIGNTGGGAIQLSADGQFLYASNRGHDSIVIYQIQRISTGPHLQLIDIISCHGVFPRDFCLTPDGQYLVVGNQKSSSVVTFWINNTTGRLTIIDKINVPEPVCVKVNA</sequence>
<dbReference type="InterPro" id="IPR050282">
    <property type="entry name" value="Cycloisomerase_2"/>
</dbReference>
<dbReference type="PATRIC" id="fig|1423804.4.peg.1994"/>
<evidence type="ECO:0000313" key="3">
    <source>
        <dbReference type="Proteomes" id="UP000051442"/>
    </source>
</evidence>
<accession>A0A0R2ESV4</accession>
<dbReference type="Pfam" id="PF10282">
    <property type="entry name" value="Lactonase"/>
    <property type="match status" value="1"/>
</dbReference>
<reference evidence="2 3" key="1">
    <citation type="journal article" date="2015" name="Genome Announc.">
        <title>Expanding the biotechnology potential of lactobacilli through comparative genomics of 213 strains and associated genera.</title>
        <authorList>
            <person name="Sun Z."/>
            <person name="Harris H.M."/>
            <person name="McCann A."/>
            <person name="Guo C."/>
            <person name="Argimon S."/>
            <person name="Zhang W."/>
            <person name="Yang X."/>
            <person name="Jeffery I.B."/>
            <person name="Cooney J.C."/>
            <person name="Kagawa T.F."/>
            <person name="Liu W."/>
            <person name="Song Y."/>
            <person name="Salvetti E."/>
            <person name="Wrobel A."/>
            <person name="Rasinkangas P."/>
            <person name="Parkhill J."/>
            <person name="Rea M.C."/>
            <person name="O'Sullivan O."/>
            <person name="Ritari J."/>
            <person name="Douillard F.P."/>
            <person name="Paul Ross R."/>
            <person name="Yang R."/>
            <person name="Briner A.E."/>
            <person name="Felis G.E."/>
            <person name="de Vos W.M."/>
            <person name="Barrangou R."/>
            <person name="Klaenhammer T.R."/>
            <person name="Caufield P.W."/>
            <person name="Cui Y."/>
            <person name="Zhang H."/>
            <person name="O'Toole P.W."/>
        </authorList>
    </citation>
    <scope>NUCLEOTIDE SEQUENCE [LARGE SCALE GENOMIC DNA]</scope>
    <source>
        <strain evidence="2 3">DSM 23365</strain>
    </source>
</reference>
<comment type="caution">
    <text evidence="2">The sequence shown here is derived from an EMBL/GenBank/DDBJ whole genome shotgun (WGS) entry which is preliminary data.</text>
</comment>
<name>A0A0R2ESV4_9LACO</name>
<dbReference type="InterPro" id="IPR019405">
    <property type="entry name" value="Lactonase_7-beta_prop"/>
</dbReference>
<proteinExistence type="inferred from homology"/>
<dbReference type="GO" id="GO:0005829">
    <property type="term" value="C:cytosol"/>
    <property type="evidence" value="ECO:0007669"/>
    <property type="project" value="TreeGrafter"/>
</dbReference>
<dbReference type="AlphaFoldDB" id="A0A0R2ESV4"/>
<dbReference type="Gene3D" id="2.130.10.10">
    <property type="entry name" value="YVTN repeat-like/Quinoprotein amine dehydrogenase"/>
    <property type="match status" value="1"/>
</dbReference>
<evidence type="ECO:0000256" key="1">
    <source>
        <dbReference type="ARBA" id="ARBA00005564"/>
    </source>
</evidence>
<dbReference type="GO" id="GO:0017057">
    <property type="term" value="F:6-phosphogluconolactonase activity"/>
    <property type="evidence" value="ECO:0007669"/>
    <property type="project" value="TreeGrafter"/>
</dbReference>
<dbReference type="PANTHER" id="PTHR30344">
    <property type="entry name" value="6-PHOSPHOGLUCONOLACTONASE-RELATED"/>
    <property type="match status" value="1"/>
</dbReference>
<dbReference type="RefSeq" id="WP_057152207.1">
    <property type="nucleotide sequence ID" value="NZ_AYZM01000148.1"/>
</dbReference>
<organism evidence="2 3">
    <name type="scientific">Secundilactobacillus similis DSM 23365 = JCM 2765</name>
    <dbReference type="NCBI Taxonomy" id="1423804"/>
    <lineage>
        <taxon>Bacteria</taxon>
        <taxon>Bacillati</taxon>
        <taxon>Bacillota</taxon>
        <taxon>Bacilli</taxon>
        <taxon>Lactobacillales</taxon>
        <taxon>Lactobacillaceae</taxon>
        <taxon>Secundilactobacillus</taxon>
    </lineage>
</organism>
<dbReference type="Proteomes" id="UP000051442">
    <property type="component" value="Unassembled WGS sequence"/>
</dbReference>
<dbReference type="PANTHER" id="PTHR30344:SF1">
    <property type="entry name" value="6-PHOSPHOGLUCONOLACTONASE"/>
    <property type="match status" value="1"/>
</dbReference>